<dbReference type="EMBL" id="LHXL01000010">
    <property type="protein sequence ID" value="KXA90216.1"/>
    <property type="molecule type" value="Genomic_DNA"/>
</dbReference>
<protein>
    <submittedName>
        <fullName evidence="1">Uncharacterized protein</fullName>
    </submittedName>
</protein>
<keyword evidence="2" id="KW-1185">Reference proteome</keyword>
<organism evidence="1 2">
    <name type="scientific">candidate division MSBL1 archaeon SCGC-AAA259D14</name>
    <dbReference type="NCBI Taxonomy" id="1698261"/>
    <lineage>
        <taxon>Archaea</taxon>
        <taxon>Methanobacteriati</taxon>
        <taxon>Methanobacteriota</taxon>
        <taxon>candidate division MSBL1</taxon>
    </lineage>
</organism>
<sequence>MKNAVSGRVARKLKYGWTLPEKIGPWSLSKFESELADYTAPLEIDHVQTTAKVRMRKMLFEYDIIVYPDYNNVGTVTARIKSFDSKGEAADALVSLLESMADKEKVVGVCEHIIDLFASGSATHYEDVDEFLNAFHLGEIK</sequence>
<name>A0A133U7V0_9EURY</name>
<gene>
    <name evidence="1" type="ORF">AKJ62_01355</name>
</gene>
<evidence type="ECO:0000313" key="2">
    <source>
        <dbReference type="Proteomes" id="UP000070589"/>
    </source>
</evidence>
<reference evidence="1 2" key="1">
    <citation type="journal article" date="2016" name="Sci. Rep.">
        <title>Metabolic traits of an uncultured archaeal lineage -MSBL1- from brine pools of the Red Sea.</title>
        <authorList>
            <person name="Mwirichia R."/>
            <person name="Alam I."/>
            <person name="Rashid M."/>
            <person name="Vinu M."/>
            <person name="Ba-Alawi W."/>
            <person name="Anthony Kamau A."/>
            <person name="Kamanda Ngugi D."/>
            <person name="Goker M."/>
            <person name="Klenk H.P."/>
            <person name="Bajic V."/>
            <person name="Stingl U."/>
        </authorList>
    </citation>
    <scope>NUCLEOTIDE SEQUENCE [LARGE SCALE GENOMIC DNA]</scope>
    <source>
        <strain evidence="1">SCGC-AAA259D14</strain>
    </source>
</reference>
<dbReference type="Proteomes" id="UP000070589">
    <property type="component" value="Unassembled WGS sequence"/>
</dbReference>
<evidence type="ECO:0000313" key="1">
    <source>
        <dbReference type="EMBL" id="KXA90216.1"/>
    </source>
</evidence>
<accession>A0A133U7V0</accession>
<proteinExistence type="predicted"/>
<dbReference type="AlphaFoldDB" id="A0A133U7V0"/>
<comment type="caution">
    <text evidence="1">The sequence shown here is derived from an EMBL/GenBank/DDBJ whole genome shotgun (WGS) entry which is preliminary data.</text>
</comment>